<accession>C4FA67</accession>
<organism evidence="2 3">
    <name type="scientific">Collinsella intestinalis DSM 13280</name>
    <dbReference type="NCBI Taxonomy" id="521003"/>
    <lineage>
        <taxon>Bacteria</taxon>
        <taxon>Bacillati</taxon>
        <taxon>Actinomycetota</taxon>
        <taxon>Coriobacteriia</taxon>
        <taxon>Coriobacteriales</taxon>
        <taxon>Coriobacteriaceae</taxon>
        <taxon>Collinsella</taxon>
    </lineage>
</organism>
<proteinExistence type="predicted"/>
<name>C4FA67_9ACTN</name>
<keyword evidence="1" id="KW-1133">Transmembrane helix</keyword>
<dbReference type="AlphaFoldDB" id="C4FA67"/>
<reference evidence="2 3" key="1">
    <citation type="submission" date="2009-04" db="EMBL/GenBank/DDBJ databases">
        <authorList>
            <person name="Weinstock G."/>
            <person name="Sodergren E."/>
            <person name="Clifton S."/>
            <person name="Fulton L."/>
            <person name="Fulton B."/>
            <person name="Courtney L."/>
            <person name="Fronick C."/>
            <person name="Harrison M."/>
            <person name="Strong C."/>
            <person name="Farmer C."/>
            <person name="Delahaunty K."/>
            <person name="Markovic C."/>
            <person name="Hall O."/>
            <person name="Minx P."/>
            <person name="Tomlinson C."/>
            <person name="Mitreva M."/>
            <person name="Nelson J."/>
            <person name="Hou S."/>
            <person name="Wollam A."/>
            <person name="Pepin K.H."/>
            <person name="Johnson M."/>
            <person name="Bhonagiri V."/>
            <person name="Nash W.E."/>
            <person name="Warren W."/>
            <person name="Chinwalla A."/>
            <person name="Mardis E.R."/>
            <person name="Wilson R.K."/>
        </authorList>
    </citation>
    <scope>NUCLEOTIDE SEQUENCE [LARGE SCALE GENOMIC DNA]</scope>
    <source>
        <strain evidence="2 3">DSM 13280</strain>
    </source>
</reference>
<evidence type="ECO:0000313" key="2">
    <source>
        <dbReference type="EMBL" id="EEP44376.1"/>
    </source>
</evidence>
<evidence type="ECO:0000256" key="1">
    <source>
        <dbReference type="SAM" id="Phobius"/>
    </source>
</evidence>
<gene>
    <name evidence="2" type="ORF">COLINT_02959</name>
</gene>
<keyword evidence="1" id="KW-0472">Membrane</keyword>
<feature type="transmembrane region" description="Helical" evidence="1">
    <location>
        <begin position="24"/>
        <end position="45"/>
    </location>
</feature>
<keyword evidence="1" id="KW-0812">Transmembrane</keyword>
<dbReference type="EMBL" id="ABXH02000016">
    <property type="protein sequence ID" value="EEP44376.1"/>
    <property type="molecule type" value="Genomic_DNA"/>
</dbReference>
<evidence type="ECO:0000313" key="3">
    <source>
        <dbReference type="Proteomes" id="UP000003295"/>
    </source>
</evidence>
<dbReference type="STRING" id="521003.COLINT_02959"/>
<comment type="caution">
    <text evidence="2">The sequence shown here is derived from an EMBL/GenBank/DDBJ whole genome shotgun (WGS) entry which is preliminary data.</text>
</comment>
<sequence length="60" mass="6689">MEGVLHQFEVWPRLARIDYAAGEIAYGVLAIAYGVLGIVYGNLLYGSVKWRNLIGNFRAC</sequence>
<dbReference type="HOGENOM" id="CLU_2933404_0_0_11"/>
<dbReference type="Proteomes" id="UP000003295">
    <property type="component" value="Unassembled WGS sequence"/>
</dbReference>
<protein>
    <submittedName>
        <fullName evidence="2">Uncharacterized protein</fullName>
    </submittedName>
</protein>